<dbReference type="RefSeq" id="WP_106464311.1">
    <property type="nucleotide sequence ID" value="NZ_PXOQ01000015.1"/>
</dbReference>
<keyword evidence="1" id="KW-1133">Transmembrane helix</keyword>
<reference evidence="2 3" key="1">
    <citation type="submission" date="2018-03" db="EMBL/GenBank/DDBJ databases">
        <title>Mesoflavibacter sp. HG37 and Mesoflavibacter sp. HG96 sp.nov., two marine bacteria isolated from seawater of Western Pacific Ocean.</title>
        <authorList>
            <person name="Cheng H."/>
            <person name="Wu Y.-H."/>
            <person name="Guo L.-L."/>
            <person name="Xu X.-W."/>
        </authorList>
    </citation>
    <scope>NUCLEOTIDE SEQUENCE [LARGE SCALE GENOMIC DNA]</scope>
    <source>
        <strain evidence="2 3">KCTC 32269</strain>
    </source>
</reference>
<feature type="transmembrane region" description="Helical" evidence="1">
    <location>
        <begin position="37"/>
        <end position="56"/>
    </location>
</feature>
<feature type="transmembrane region" description="Helical" evidence="1">
    <location>
        <begin position="12"/>
        <end position="30"/>
    </location>
</feature>
<sequence>MMIKLKLEKLVPIHVNILGYILIFIGFYNLKKLFIEIYYLPISLICIIIGMFLSTAKTGIIIDKVNNKFKICIFFIGFEIGYWKPLNRFRKISILTKNIGLKAYSKGQRSTTFTNKVFEIYMLTENHRERIILKRYKDKDKATVFAQDIAHQLQMELNVYSPS</sequence>
<dbReference type="AlphaFoldDB" id="A0A2T1N5N2"/>
<protein>
    <submittedName>
        <fullName evidence="2">Uncharacterized protein</fullName>
    </submittedName>
</protein>
<organism evidence="2 3">
    <name type="scientific">Aurantibacter aestuarii</name>
    <dbReference type="NCBI Taxonomy" id="1266046"/>
    <lineage>
        <taxon>Bacteria</taxon>
        <taxon>Pseudomonadati</taxon>
        <taxon>Bacteroidota</taxon>
        <taxon>Flavobacteriia</taxon>
        <taxon>Flavobacteriales</taxon>
        <taxon>Flavobacteriaceae</taxon>
        <taxon>Aurantibacter</taxon>
    </lineage>
</organism>
<dbReference type="EMBL" id="PXOQ01000015">
    <property type="protein sequence ID" value="PSG86573.1"/>
    <property type="molecule type" value="Genomic_DNA"/>
</dbReference>
<evidence type="ECO:0000313" key="3">
    <source>
        <dbReference type="Proteomes" id="UP000238426"/>
    </source>
</evidence>
<comment type="caution">
    <text evidence="2">The sequence shown here is derived from an EMBL/GenBank/DDBJ whole genome shotgun (WGS) entry which is preliminary data.</text>
</comment>
<name>A0A2T1N5N2_9FLAO</name>
<accession>A0A2T1N5N2</accession>
<evidence type="ECO:0000256" key="1">
    <source>
        <dbReference type="SAM" id="Phobius"/>
    </source>
</evidence>
<keyword evidence="3" id="KW-1185">Reference proteome</keyword>
<dbReference type="Proteomes" id="UP000238426">
    <property type="component" value="Unassembled WGS sequence"/>
</dbReference>
<keyword evidence="1" id="KW-0472">Membrane</keyword>
<proteinExistence type="predicted"/>
<evidence type="ECO:0000313" key="2">
    <source>
        <dbReference type="EMBL" id="PSG86573.1"/>
    </source>
</evidence>
<gene>
    <name evidence="2" type="ORF">C7H52_12895</name>
</gene>
<keyword evidence="1" id="KW-0812">Transmembrane</keyword>